<feature type="transmembrane region" description="Helical" evidence="5">
    <location>
        <begin position="134"/>
        <end position="153"/>
    </location>
</feature>
<feature type="domain" description="O-antigen ligase-related" evidence="6">
    <location>
        <begin position="210"/>
        <end position="355"/>
    </location>
</feature>
<protein>
    <submittedName>
        <fullName evidence="7">O-antigen ligase</fullName>
    </submittedName>
</protein>
<evidence type="ECO:0000313" key="8">
    <source>
        <dbReference type="Proteomes" id="UP000576969"/>
    </source>
</evidence>
<evidence type="ECO:0000256" key="1">
    <source>
        <dbReference type="ARBA" id="ARBA00004141"/>
    </source>
</evidence>
<accession>A0A7Y9KKS2</accession>
<dbReference type="AlphaFoldDB" id="A0A7Y9KKS2"/>
<keyword evidence="2 5" id="KW-0812">Transmembrane</keyword>
<organism evidence="7 8">
    <name type="scientific">Microbacterium immunditiarum</name>
    <dbReference type="NCBI Taxonomy" id="337480"/>
    <lineage>
        <taxon>Bacteria</taxon>
        <taxon>Bacillati</taxon>
        <taxon>Actinomycetota</taxon>
        <taxon>Actinomycetes</taxon>
        <taxon>Micrococcales</taxon>
        <taxon>Microbacteriaceae</taxon>
        <taxon>Microbacterium</taxon>
    </lineage>
</organism>
<feature type="transmembrane region" description="Helical" evidence="5">
    <location>
        <begin position="374"/>
        <end position="389"/>
    </location>
</feature>
<dbReference type="InterPro" id="IPR007016">
    <property type="entry name" value="O-antigen_ligase-rel_domated"/>
</dbReference>
<feature type="transmembrane region" description="Helical" evidence="5">
    <location>
        <begin position="346"/>
        <end position="367"/>
    </location>
</feature>
<name>A0A7Y9KKS2_9MICO</name>
<sequence>MSDAPRRSAPTWLGVLLASAEFARAYTFAVLGTVFAAFAIERLAGRVTYATIVAVLCVVGAGVLVSRGREISFLRLVPTTLLVLLAWMLASVFWSSDPTMSFWNWVYTLGVAFLAVVIGHIRDTLQTARALGDVLRMLLSISLGIEVLSGILIDTPLEFLGVQGNIASFGPIQGIFGTRNALGFVAVIALITFLIEYRTQSVRPGLSLYSVVLAGVLAALSDSPTVVVLAAAVGLATGVLALVRHTRPERRSALQWTIGVVVVLGLAIAYLARGPIISLLGARTDLAMRTELWVDIIGYVRFRPVQGWGWFGPWVQTEFPFNGLNYWLQQNHASALNAYFDVLLQLGWVGLVLFAGLAGAALVRSWLDASERRAVVYAWTPLILVALLVDSIFESFTLFGLGWLMLVLCAVRAGQSRSWRERFREGPVDDVAEGAGLPHEA</sequence>
<dbReference type="Pfam" id="PF04932">
    <property type="entry name" value="Wzy_C"/>
    <property type="match status" value="1"/>
</dbReference>
<keyword evidence="3 5" id="KW-1133">Transmembrane helix</keyword>
<gene>
    <name evidence="7" type="ORF">BJ991_003034</name>
</gene>
<dbReference type="InterPro" id="IPR051533">
    <property type="entry name" value="WaaL-like"/>
</dbReference>
<feature type="transmembrane region" description="Helical" evidence="5">
    <location>
        <begin position="12"/>
        <end position="40"/>
    </location>
</feature>
<keyword evidence="4 5" id="KW-0472">Membrane</keyword>
<proteinExistence type="predicted"/>
<evidence type="ECO:0000256" key="5">
    <source>
        <dbReference type="SAM" id="Phobius"/>
    </source>
</evidence>
<reference evidence="7 8" key="1">
    <citation type="submission" date="2020-07" db="EMBL/GenBank/DDBJ databases">
        <title>Sequencing the genomes of 1000 actinobacteria strains.</title>
        <authorList>
            <person name="Klenk H.-P."/>
        </authorList>
    </citation>
    <scope>NUCLEOTIDE SEQUENCE [LARGE SCALE GENOMIC DNA]</scope>
    <source>
        <strain evidence="7 8">DSM 24662</strain>
    </source>
</reference>
<evidence type="ECO:0000259" key="6">
    <source>
        <dbReference type="Pfam" id="PF04932"/>
    </source>
</evidence>
<feature type="transmembrane region" description="Helical" evidence="5">
    <location>
        <begin position="202"/>
        <end position="220"/>
    </location>
</feature>
<feature type="transmembrane region" description="Helical" evidence="5">
    <location>
        <begin position="102"/>
        <end position="122"/>
    </location>
</feature>
<evidence type="ECO:0000256" key="2">
    <source>
        <dbReference type="ARBA" id="ARBA00022692"/>
    </source>
</evidence>
<comment type="subcellular location">
    <subcellularLocation>
        <location evidence="1">Membrane</location>
        <topology evidence="1">Multi-pass membrane protein</topology>
    </subcellularLocation>
</comment>
<feature type="transmembrane region" description="Helical" evidence="5">
    <location>
        <begin position="73"/>
        <end position="96"/>
    </location>
</feature>
<feature type="transmembrane region" description="Helical" evidence="5">
    <location>
        <begin position="255"/>
        <end position="272"/>
    </location>
</feature>
<keyword evidence="8" id="KW-1185">Reference proteome</keyword>
<dbReference type="RefSeq" id="WP_179491349.1">
    <property type="nucleotide sequence ID" value="NZ_JACCBV010000001.1"/>
</dbReference>
<keyword evidence="7" id="KW-0436">Ligase</keyword>
<comment type="caution">
    <text evidence="7">The sequence shown here is derived from an EMBL/GenBank/DDBJ whole genome shotgun (WGS) entry which is preliminary data.</text>
</comment>
<dbReference type="Proteomes" id="UP000576969">
    <property type="component" value="Unassembled WGS sequence"/>
</dbReference>
<feature type="transmembrane region" description="Helical" evidence="5">
    <location>
        <begin position="46"/>
        <end position="66"/>
    </location>
</feature>
<dbReference type="EMBL" id="JACCBV010000001">
    <property type="protein sequence ID" value="NYE21006.1"/>
    <property type="molecule type" value="Genomic_DNA"/>
</dbReference>
<evidence type="ECO:0000256" key="4">
    <source>
        <dbReference type="ARBA" id="ARBA00023136"/>
    </source>
</evidence>
<evidence type="ECO:0000313" key="7">
    <source>
        <dbReference type="EMBL" id="NYE21006.1"/>
    </source>
</evidence>
<dbReference type="PANTHER" id="PTHR37422">
    <property type="entry name" value="TEICHURONIC ACID BIOSYNTHESIS PROTEIN TUAE"/>
    <property type="match status" value="1"/>
</dbReference>
<evidence type="ECO:0000256" key="3">
    <source>
        <dbReference type="ARBA" id="ARBA00022989"/>
    </source>
</evidence>
<dbReference type="GO" id="GO:0016020">
    <property type="term" value="C:membrane"/>
    <property type="evidence" value="ECO:0007669"/>
    <property type="project" value="UniProtKB-SubCell"/>
</dbReference>
<dbReference type="PANTHER" id="PTHR37422:SF17">
    <property type="entry name" value="O-ANTIGEN LIGASE"/>
    <property type="match status" value="1"/>
</dbReference>
<feature type="transmembrane region" description="Helical" evidence="5">
    <location>
        <begin position="226"/>
        <end position="243"/>
    </location>
</feature>
<feature type="transmembrane region" description="Helical" evidence="5">
    <location>
        <begin position="395"/>
        <end position="414"/>
    </location>
</feature>
<dbReference type="GO" id="GO:0016874">
    <property type="term" value="F:ligase activity"/>
    <property type="evidence" value="ECO:0007669"/>
    <property type="project" value="UniProtKB-KW"/>
</dbReference>
<feature type="transmembrane region" description="Helical" evidence="5">
    <location>
        <begin position="173"/>
        <end position="195"/>
    </location>
</feature>